<evidence type="ECO:0000313" key="2">
    <source>
        <dbReference type="WBParaSite" id="JU765_v2.g10057.t1"/>
    </source>
</evidence>
<dbReference type="WBParaSite" id="JU765_v2.g10057.t1">
    <property type="protein sequence ID" value="JU765_v2.g10057.t1"/>
    <property type="gene ID" value="JU765_v2.g10057"/>
</dbReference>
<reference evidence="2" key="1">
    <citation type="submission" date="2022-11" db="UniProtKB">
        <authorList>
            <consortium name="WormBaseParasite"/>
        </authorList>
    </citation>
    <scope>IDENTIFICATION</scope>
</reference>
<sequence length="150" mass="17583">MNRLAVVRVLRCLLLFGFCSLLISAQPSQRMYYFLGDDSSYHMSPYYRAYASNIVIPVEANTMNNEPAQLDTDKRTPMKKNYDRNCFFSPVQCMLSYNTKAHHDAYYGRNCLHYWSGLRSIFHLLPNDMNFFSMINNYRAVYSLVKPTVE</sequence>
<dbReference type="Proteomes" id="UP000887576">
    <property type="component" value="Unplaced"/>
</dbReference>
<organism evidence="1 2">
    <name type="scientific">Panagrolaimus sp. JU765</name>
    <dbReference type="NCBI Taxonomy" id="591449"/>
    <lineage>
        <taxon>Eukaryota</taxon>
        <taxon>Metazoa</taxon>
        <taxon>Ecdysozoa</taxon>
        <taxon>Nematoda</taxon>
        <taxon>Chromadorea</taxon>
        <taxon>Rhabditida</taxon>
        <taxon>Tylenchina</taxon>
        <taxon>Panagrolaimomorpha</taxon>
        <taxon>Panagrolaimoidea</taxon>
        <taxon>Panagrolaimidae</taxon>
        <taxon>Panagrolaimus</taxon>
    </lineage>
</organism>
<accession>A0AC34PUI8</accession>
<name>A0AC34PUI8_9BILA</name>
<protein>
    <submittedName>
        <fullName evidence="2">Uncharacterized protein</fullName>
    </submittedName>
</protein>
<proteinExistence type="predicted"/>
<evidence type="ECO:0000313" key="1">
    <source>
        <dbReference type="Proteomes" id="UP000887576"/>
    </source>
</evidence>